<feature type="domain" description="Reverse transcriptase" evidence="10">
    <location>
        <begin position="475"/>
        <end position="675"/>
    </location>
</feature>
<feature type="compositionally biased region" description="Low complexity" evidence="9">
    <location>
        <begin position="241"/>
        <end position="255"/>
    </location>
</feature>
<protein>
    <recommendedName>
        <fullName evidence="10">Reverse transcriptase domain-containing protein</fullName>
    </recommendedName>
</protein>
<dbReference type="GO" id="GO:0004190">
    <property type="term" value="F:aspartic-type endopeptidase activity"/>
    <property type="evidence" value="ECO:0007669"/>
    <property type="project" value="UniProtKB-KW"/>
</dbReference>
<feature type="region of interest" description="Disordered" evidence="9">
    <location>
        <begin position="226"/>
        <end position="308"/>
    </location>
</feature>
<dbReference type="SUPFAM" id="SSF56672">
    <property type="entry name" value="DNA/RNA polymerases"/>
    <property type="match status" value="1"/>
</dbReference>
<feature type="compositionally biased region" description="Polar residues" evidence="9">
    <location>
        <begin position="226"/>
        <end position="235"/>
    </location>
</feature>
<evidence type="ECO:0000256" key="3">
    <source>
        <dbReference type="ARBA" id="ARBA00022695"/>
    </source>
</evidence>
<dbReference type="Pfam" id="PF17917">
    <property type="entry name" value="RT_RNaseH"/>
    <property type="match status" value="1"/>
</dbReference>
<dbReference type="PANTHER" id="PTHR33064:SF37">
    <property type="entry name" value="RIBONUCLEASE H"/>
    <property type="match status" value="1"/>
</dbReference>
<dbReference type="GO" id="GO:0003964">
    <property type="term" value="F:RNA-directed DNA polymerase activity"/>
    <property type="evidence" value="ECO:0007669"/>
    <property type="project" value="UniProtKB-KW"/>
</dbReference>
<dbReference type="InterPro" id="IPR051320">
    <property type="entry name" value="Viral_Replic_Matur_Polypro"/>
</dbReference>
<dbReference type="EMBL" id="JAHUZN010000007">
    <property type="protein sequence ID" value="KAG8489635.1"/>
    <property type="molecule type" value="Genomic_DNA"/>
</dbReference>
<feature type="region of interest" description="Disordered" evidence="9">
    <location>
        <begin position="180"/>
        <end position="205"/>
    </location>
</feature>
<keyword evidence="1" id="KW-0645">Protease</keyword>
<evidence type="ECO:0000256" key="4">
    <source>
        <dbReference type="ARBA" id="ARBA00022722"/>
    </source>
</evidence>
<dbReference type="InterPro" id="IPR043502">
    <property type="entry name" value="DNA/RNA_pol_sf"/>
</dbReference>
<proteinExistence type="predicted"/>
<dbReference type="Proteomes" id="UP000701853">
    <property type="component" value="Chromosome 7"/>
</dbReference>
<dbReference type="PANTHER" id="PTHR33064">
    <property type="entry name" value="POL PROTEIN"/>
    <property type="match status" value="1"/>
</dbReference>
<sequence length="866" mass="100922">MVFEEEERKVYKVQLESQDLVKICEISNQQGWKEIQIFDHLVKTMPCYKKINKWIKKNPDFLIPQKPISTICMMQPTTSYNKDFPPLEEYSEKSYTYAPKIPSKIQTDITGAPAKISAAEATFNWQTENAIAQNHALKRINSKILIVKSNIDDNTKIVRYLIQLLQRRSGEFTRWRKKLGKRPVLKESPPKSPPPKQASKSLMIQEDQNPLTKFLKDYTEYTIPRISTVQNPELNTDTKESSSSSEETEFSSNEQTESEDEELEKAFQTTKVDEPSDNEMQDIPESSSAQQRQVPRSSIGRTTFTIDDLPPAKWPDRIQKFHSWLETRKLTEDSNYNILMKFRSRYHHESRRPTSEWWKLHIRYFNSAADVPFATHLISKPITIQFFPGCCVKTTVLGLKLPGKDIVVDIKIFSNPFVKIPKLFVIQPEKILHTVQEIKAQSCAKSHSEFLKKCPNLLWKNLDFFIKLPFKKNEDINPTKASHQGMNPDHLLLAEKECKKLQQQDLIEPSDSQWACEAFYRKIKIGNQLPASSYFLQDDKFPLSKKNLLFLSLAKARVFSKFDLKAGFWQLGIHPEDRPKTRFGIPNGHFQWKVMSFGLKTAPSLFQKAMIKIFHPLMKNALVYIDDVLLYSKDADSHAQLLDDFKSLIFKYGIMLSERKMQINRSEIQFLGMDIREGKYSPQPHIAQELLKFPQKDLSFKQVQQFIGIVNYLRDFIPKVSEYINPLRKMLKKDPHPWSSSQTKALQRLKEIAQDLPPLQIPSYGERILQTDATDKYWRAILLEKINGKKHLCGYKSGRFSEAEIHYHSTFKEILAVKKGMGKFKFHLLGYYFSVEMDMSSFSQMLKFKQKTIPHPQLLRWAEWFS</sequence>
<gene>
    <name evidence="11" type="ORF">CXB51_017679</name>
</gene>
<evidence type="ECO:0000259" key="10">
    <source>
        <dbReference type="PROSITE" id="PS50878"/>
    </source>
</evidence>
<comment type="caution">
    <text evidence="11">The sequence shown here is derived from an EMBL/GenBank/DDBJ whole genome shotgun (WGS) entry which is preliminary data.</text>
</comment>
<evidence type="ECO:0000256" key="2">
    <source>
        <dbReference type="ARBA" id="ARBA00022679"/>
    </source>
</evidence>
<keyword evidence="5" id="KW-0064">Aspartyl protease</keyword>
<organism evidence="11 12">
    <name type="scientific">Gossypium anomalum</name>
    <dbReference type="NCBI Taxonomy" id="47600"/>
    <lineage>
        <taxon>Eukaryota</taxon>
        <taxon>Viridiplantae</taxon>
        <taxon>Streptophyta</taxon>
        <taxon>Embryophyta</taxon>
        <taxon>Tracheophyta</taxon>
        <taxon>Spermatophyta</taxon>
        <taxon>Magnoliopsida</taxon>
        <taxon>eudicotyledons</taxon>
        <taxon>Gunneridae</taxon>
        <taxon>Pentapetalae</taxon>
        <taxon>rosids</taxon>
        <taxon>malvids</taxon>
        <taxon>Malvales</taxon>
        <taxon>Malvaceae</taxon>
        <taxon>Malvoideae</taxon>
        <taxon>Gossypium</taxon>
    </lineage>
</organism>
<evidence type="ECO:0000313" key="12">
    <source>
        <dbReference type="Proteomes" id="UP000701853"/>
    </source>
</evidence>
<keyword evidence="3" id="KW-0548">Nucleotidyltransferase</keyword>
<dbReference type="OrthoDB" id="1401424at2759"/>
<dbReference type="InterPro" id="IPR043128">
    <property type="entry name" value="Rev_trsase/Diguanyl_cyclase"/>
</dbReference>
<keyword evidence="8" id="KW-0695">RNA-directed DNA polymerase</keyword>
<feature type="compositionally biased region" description="Polar residues" evidence="9">
    <location>
        <begin position="284"/>
        <end position="305"/>
    </location>
</feature>
<keyword evidence="2" id="KW-0808">Transferase</keyword>
<dbReference type="AlphaFoldDB" id="A0A8J6D151"/>
<evidence type="ECO:0000256" key="7">
    <source>
        <dbReference type="ARBA" id="ARBA00022801"/>
    </source>
</evidence>
<keyword evidence="6" id="KW-0255">Endonuclease</keyword>
<dbReference type="Pfam" id="PF00078">
    <property type="entry name" value="RVT_1"/>
    <property type="match status" value="1"/>
</dbReference>
<keyword evidence="4" id="KW-0540">Nuclease</keyword>
<dbReference type="CDD" id="cd01647">
    <property type="entry name" value="RT_LTR"/>
    <property type="match status" value="1"/>
</dbReference>
<keyword evidence="12" id="KW-1185">Reference proteome</keyword>
<evidence type="ECO:0000256" key="6">
    <source>
        <dbReference type="ARBA" id="ARBA00022759"/>
    </source>
</evidence>
<dbReference type="GO" id="GO:0006508">
    <property type="term" value="P:proteolysis"/>
    <property type="evidence" value="ECO:0007669"/>
    <property type="project" value="UniProtKB-KW"/>
</dbReference>
<evidence type="ECO:0000256" key="9">
    <source>
        <dbReference type="SAM" id="MobiDB-lite"/>
    </source>
</evidence>
<dbReference type="InterPro" id="IPR041373">
    <property type="entry name" value="RT_RNaseH"/>
</dbReference>
<evidence type="ECO:0000256" key="5">
    <source>
        <dbReference type="ARBA" id="ARBA00022750"/>
    </source>
</evidence>
<dbReference type="InterPro" id="IPR000477">
    <property type="entry name" value="RT_dom"/>
</dbReference>
<evidence type="ECO:0000256" key="8">
    <source>
        <dbReference type="ARBA" id="ARBA00022918"/>
    </source>
</evidence>
<dbReference type="GO" id="GO:0004519">
    <property type="term" value="F:endonuclease activity"/>
    <property type="evidence" value="ECO:0007669"/>
    <property type="project" value="UniProtKB-KW"/>
</dbReference>
<evidence type="ECO:0000313" key="11">
    <source>
        <dbReference type="EMBL" id="KAG8489635.1"/>
    </source>
</evidence>
<dbReference type="Gene3D" id="3.30.70.270">
    <property type="match status" value="2"/>
</dbReference>
<name>A0A8J6D151_9ROSI</name>
<keyword evidence="7" id="KW-0378">Hydrolase</keyword>
<reference evidence="11 12" key="1">
    <citation type="journal article" date="2021" name="bioRxiv">
        <title>The Gossypium anomalum genome as a resource for cotton improvement and evolutionary analysis of hybrid incompatibility.</title>
        <authorList>
            <person name="Grover C.E."/>
            <person name="Yuan D."/>
            <person name="Arick M.A."/>
            <person name="Miller E.R."/>
            <person name="Hu G."/>
            <person name="Peterson D.G."/>
            <person name="Wendel J.F."/>
            <person name="Udall J.A."/>
        </authorList>
    </citation>
    <scope>NUCLEOTIDE SEQUENCE [LARGE SCALE GENOMIC DNA]</scope>
    <source>
        <strain evidence="11">JFW-Udall</strain>
        <tissue evidence="11">Leaf</tissue>
    </source>
</reference>
<evidence type="ECO:0000256" key="1">
    <source>
        <dbReference type="ARBA" id="ARBA00022670"/>
    </source>
</evidence>
<dbReference type="PROSITE" id="PS50878">
    <property type="entry name" value="RT_POL"/>
    <property type="match status" value="1"/>
</dbReference>
<accession>A0A8J6D151</accession>
<dbReference type="Gene3D" id="3.10.10.10">
    <property type="entry name" value="HIV Type 1 Reverse Transcriptase, subunit A, domain 1"/>
    <property type="match status" value="1"/>
</dbReference>